<dbReference type="KEGG" id="wcb:AO080_03965"/>
<protein>
    <submittedName>
        <fullName evidence="11">Preprotein translocase subunit SecE</fullName>
    </submittedName>
</protein>
<evidence type="ECO:0000313" key="11">
    <source>
        <dbReference type="EMBL" id="KIU19212.1"/>
    </source>
</evidence>
<dbReference type="GO" id="GO:0006886">
    <property type="term" value="P:intracellular protein transport"/>
    <property type="evidence" value="ECO:0007669"/>
    <property type="project" value="InterPro"/>
</dbReference>
<evidence type="ECO:0000256" key="2">
    <source>
        <dbReference type="ARBA" id="ARBA00022448"/>
    </source>
</evidence>
<evidence type="ECO:0000313" key="16">
    <source>
        <dbReference type="Proteomes" id="UP000032289"/>
    </source>
</evidence>
<dbReference type="PATRIC" id="fig|137591.24.peg.421"/>
<keyword evidence="7" id="KW-0811">Translocation</keyword>
<dbReference type="InterPro" id="IPR005807">
    <property type="entry name" value="SecE_bac"/>
</dbReference>
<dbReference type="eggNOG" id="COG0690">
    <property type="taxonomic scope" value="Bacteria"/>
</dbReference>
<gene>
    <name evidence="14" type="primary">secE</name>
    <name evidence="12" type="ORF">ab3b_00433</name>
    <name evidence="10" type="ORF">B6254_2067</name>
    <name evidence="13" type="ORF">B9D04_07880</name>
    <name evidence="14" type="ORF">FO435_09720</name>
    <name evidence="11" type="ORF">QX99_02246</name>
</gene>
<evidence type="ECO:0000313" key="18">
    <source>
        <dbReference type="Proteomes" id="UP000244870"/>
    </source>
</evidence>
<keyword evidence="2" id="KW-0813">Transport</keyword>
<evidence type="ECO:0000313" key="12">
    <source>
        <dbReference type="EMBL" id="KIU25299.1"/>
    </source>
</evidence>
<dbReference type="GO" id="GO:0008320">
    <property type="term" value="F:protein transmembrane transporter activity"/>
    <property type="evidence" value="ECO:0007669"/>
    <property type="project" value="InterPro"/>
</dbReference>
<dbReference type="PANTHER" id="PTHR33910">
    <property type="entry name" value="PROTEIN TRANSLOCASE SUBUNIT SECE"/>
    <property type="match status" value="1"/>
</dbReference>
<dbReference type="Proteomes" id="UP000320012">
    <property type="component" value="Unassembled WGS sequence"/>
</dbReference>
<dbReference type="RefSeq" id="WP_010372162.1">
    <property type="nucleotide sequence ID" value="NZ_BJEF01000001.1"/>
</dbReference>
<evidence type="ECO:0000256" key="5">
    <source>
        <dbReference type="ARBA" id="ARBA00022927"/>
    </source>
</evidence>
<evidence type="ECO:0000256" key="3">
    <source>
        <dbReference type="ARBA" id="ARBA00022475"/>
    </source>
</evidence>
<keyword evidence="4 9" id="KW-0812">Transmembrane</keyword>
<proteinExistence type="predicted"/>
<keyword evidence="15" id="KW-1185">Reference proteome</keyword>
<dbReference type="AlphaFoldDB" id="A0A0D1JRB6"/>
<dbReference type="Proteomes" id="UP000032287">
    <property type="component" value="Unassembled WGS sequence"/>
</dbReference>
<evidence type="ECO:0000313" key="14">
    <source>
        <dbReference type="EMBL" id="TVV28136.1"/>
    </source>
</evidence>
<evidence type="ECO:0000256" key="8">
    <source>
        <dbReference type="ARBA" id="ARBA00023136"/>
    </source>
</evidence>
<evidence type="ECO:0000256" key="1">
    <source>
        <dbReference type="ARBA" id="ARBA00004370"/>
    </source>
</evidence>
<dbReference type="EMBL" id="CP020928">
    <property type="protein sequence ID" value="AWF96427.1"/>
    <property type="molecule type" value="Genomic_DNA"/>
</dbReference>
<dbReference type="EMBL" id="JWHT01000012">
    <property type="protein sequence ID" value="KIU25299.1"/>
    <property type="molecule type" value="Genomic_DNA"/>
</dbReference>
<dbReference type="NCBIfam" id="TIGR00964">
    <property type="entry name" value="secE_bact"/>
    <property type="match status" value="1"/>
</dbReference>
<dbReference type="Proteomes" id="UP000244870">
    <property type="component" value="Chromosome"/>
</dbReference>
<evidence type="ECO:0000256" key="7">
    <source>
        <dbReference type="ARBA" id="ARBA00023010"/>
    </source>
</evidence>
<organism evidence="11 15">
    <name type="scientific">Weissella cibaria</name>
    <dbReference type="NCBI Taxonomy" id="137591"/>
    <lineage>
        <taxon>Bacteria</taxon>
        <taxon>Bacillati</taxon>
        <taxon>Bacillota</taxon>
        <taxon>Bacilli</taxon>
        <taxon>Lactobacillales</taxon>
        <taxon>Lactobacillaceae</taxon>
        <taxon>Weissella</taxon>
    </lineage>
</organism>
<evidence type="ECO:0000313" key="19">
    <source>
        <dbReference type="Proteomes" id="UP000320012"/>
    </source>
</evidence>
<accession>A0A0D1JRB6</accession>
<evidence type="ECO:0000313" key="17">
    <source>
        <dbReference type="Proteomes" id="UP000193588"/>
    </source>
</evidence>
<dbReference type="EMBL" id="NDXJ01000011">
    <property type="protein sequence ID" value="OSP89038.1"/>
    <property type="molecule type" value="Genomic_DNA"/>
</dbReference>
<comment type="subcellular location">
    <subcellularLocation>
        <location evidence="1">Membrane</location>
    </subcellularLocation>
</comment>
<reference evidence="14 19" key="4">
    <citation type="submission" date="2019-07" db="EMBL/GenBank/DDBJ databases">
        <title>Genome sequence of Weissella cibaria GK1.</title>
        <authorList>
            <person name="Choi H.-J."/>
        </authorList>
    </citation>
    <scope>NUCLEOTIDE SEQUENCE [LARGE SCALE GENOMIC DNA]</scope>
    <source>
        <strain evidence="14 19">GK1</strain>
    </source>
</reference>
<keyword evidence="8 9" id="KW-0472">Membrane</keyword>
<dbReference type="GeneID" id="66961691"/>
<keyword evidence="6 9" id="KW-1133">Transmembrane helix</keyword>
<dbReference type="Proteomes" id="UP000193588">
    <property type="component" value="Unassembled WGS sequence"/>
</dbReference>
<evidence type="ECO:0000313" key="15">
    <source>
        <dbReference type="Proteomes" id="UP000032287"/>
    </source>
</evidence>
<dbReference type="STRING" id="137591.AO080_03965"/>
<dbReference type="GO" id="GO:0043952">
    <property type="term" value="P:protein transport by the Sec complex"/>
    <property type="evidence" value="ECO:0007669"/>
    <property type="project" value="TreeGrafter"/>
</dbReference>
<dbReference type="Gene3D" id="1.20.5.1030">
    <property type="entry name" value="Preprotein translocase secy subunit"/>
    <property type="match status" value="1"/>
</dbReference>
<dbReference type="GO" id="GO:0006605">
    <property type="term" value="P:protein targeting"/>
    <property type="evidence" value="ECO:0007669"/>
    <property type="project" value="InterPro"/>
</dbReference>
<dbReference type="GO" id="GO:0009306">
    <property type="term" value="P:protein secretion"/>
    <property type="evidence" value="ECO:0007669"/>
    <property type="project" value="InterPro"/>
</dbReference>
<dbReference type="Pfam" id="PF00584">
    <property type="entry name" value="SecE"/>
    <property type="match status" value="1"/>
</dbReference>
<dbReference type="GO" id="GO:0005886">
    <property type="term" value="C:plasma membrane"/>
    <property type="evidence" value="ECO:0007669"/>
    <property type="project" value="TreeGrafter"/>
</dbReference>
<evidence type="ECO:0000256" key="4">
    <source>
        <dbReference type="ARBA" id="ARBA00022692"/>
    </source>
</evidence>
<dbReference type="InterPro" id="IPR038379">
    <property type="entry name" value="SecE_sf"/>
</dbReference>
<sequence length="56" mass="6359">MKFLASVVAEMRKVTWPTFSENVRDTSIVLMTGLFFAILFGGADWVFEQGVTWLSK</sequence>
<evidence type="ECO:0000256" key="6">
    <source>
        <dbReference type="ARBA" id="ARBA00022989"/>
    </source>
</evidence>
<keyword evidence="5" id="KW-0653">Protein transport</keyword>
<name>A0A0D1JRB6_9LACO</name>
<keyword evidence="3" id="KW-1003">Cell membrane</keyword>
<evidence type="ECO:0000313" key="10">
    <source>
        <dbReference type="EMBL" id="AWF96427.1"/>
    </source>
</evidence>
<dbReference type="EMBL" id="JWHU01000042">
    <property type="protein sequence ID" value="KIU19212.1"/>
    <property type="molecule type" value="Genomic_DNA"/>
</dbReference>
<dbReference type="Proteomes" id="UP000032289">
    <property type="component" value="Unassembled WGS sequence"/>
</dbReference>
<dbReference type="InterPro" id="IPR001901">
    <property type="entry name" value="Translocase_SecE/Sec61-g"/>
</dbReference>
<evidence type="ECO:0000256" key="9">
    <source>
        <dbReference type="SAM" id="Phobius"/>
    </source>
</evidence>
<evidence type="ECO:0000313" key="13">
    <source>
        <dbReference type="EMBL" id="OSP89038.1"/>
    </source>
</evidence>
<reference evidence="10 18" key="3">
    <citation type="submission" date="2017-04" db="EMBL/GenBank/DDBJ databases">
        <title>Weissella cibaria strain m2 complete genome.</title>
        <authorList>
            <person name="Pan Q."/>
            <person name="Tan M."/>
            <person name="Yao F."/>
            <person name="Su S."/>
        </authorList>
    </citation>
    <scope>NUCLEOTIDE SEQUENCE [LARGE SCALE GENOMIC DNA]</scope>
    <source>
        <strain evidence="10 18">M2</strain>
    </source>
</reference>
<reference evidence="13 17" key="2">
    <citation type="submission" date="2017-04" db="EMBL/GenBank/DDBJ databases">
        <title>The genome sequence of Weissella cibaria isolated from wild Drosophila.</title>
        <authorList>
            <person name="Ricks N.J."/>
            <person name="Carroll C."/>
            <person name="Walters A."/>
            <person name="Newell P.D."/>
            <person name="Chaston J.M."/>
        </authorList>
    </citation>
    <scope>NUCLEOTIDE SEQUENCE [LARGE SCALE GENOMIC DNA]</scope>
    <source>
        <strain evidence="13 17">DmW_103</strain>
    </source>
</reference>
<dbReference type="OrthoDB" id="9813233at2"/>
<dbReference type="EMBL" id="VNHC01000002">
    <property type="protein sequence ID" value="TVV28136.1"/>
    <property type="molecule type" value="Genomic_DNA"/>
</dbReference>
<feature type="transmembrane region" description="Helical" evidence="9">
    <location>
        <begin position="28"/>
        <end position="47"/>
    </location>
</feature>
<reference evidence="15 16" key="1">
    <citation type="journal article" date="2015" name="Microbiology (Mosc.)">
        <title>Genomics of the Weissella cibaria species with an examination of its metabolic traits.</title>
        <authorList>
            <person name="Lynch K.M."/>
            <person name="Lucid A."/>
            <person name="Arendt E.K."/>
            <person name="Sleator R.D."/>
            <person name="Lucey B."/>
            <person name="Coffey A."/>
        </authorList>
    </citation>
    <scope>NUCLEOTIDE SEQUENCE [LARGE SCALE GENOMIC DNA]</scope>
    <source>
        <strain evidence="12 16">AB3b</strain>
        <strain evidence="11 15">MG1</strain>
    </source>
</reference>
<dbReference type="PANTHER" id="PTHR33910:SF1">
    <property type="entry name" value="PROTEIN TRANSLOCASE SUBUNIT SECE"/>
    <property type="match status" value="1"/>
</dbReference>